<evidence type="ECO:0000256" key="2">
    <source>
        <dbReference type="SAM" id="Phobius"/>
    </source>
</evidence>
<dbReference type="EMBL" id="JACBKZ010000010">
    <property type="protein sequence ID" value="KAF5940398.1"/>
    <property type="molecule type" value="Genomic_DNA"/>
</dbReference>
<proteinExistence type="predicted"/>
<gene>
    <name evidence="3" type="ORF">HYC85_021565</name>
</gene>
<dbReference type="PANTHER" id="PTHR45733">
    <property type="entry name" value="FORMIN-J"/>
    <property type="match status" value="1"/>
</dbReference>
<feature type="transmembrane region" description="Helical" evidence="2">
    <location>
        <begin position="96"/>
        <end position="118"/>
    </location>
</feature>
<evidence type="ECO:0000313" key="4">
    <source>
        <dbReference type="Proteomes" id="UP000593564"/>
    </source>
</evidence>
<comment type="caution">
    <text evidence="3">The sequence shown here is derived from an EMBL/GenBank/DDBJ whole genome shotgun (WGS) entry which is preliminary data.</text>
</comment>
<evidence type="ECO:0000313" key="3">
    <source>
        <dbReference type="EMBL" id="KAF5940398.1"/>
    </source>
</evidence>
<keyword evidence="4" id="KW-1185">Reference proteome</keyword>
<dbReference type="AlphaFoldDB" id="A0A7J7GM00"/>
<reference evidence="4" key="1">
    <citation type="journal article" date="2020" name="Nat. Commun.">
        <title>Genome assembly of wild tea tree DASZ reveals pedigree and selection history of tea varieties.</title>
        <authorList>
            <person name="Zhang W."/>
            <person name="Zhang Y."/>
            <person name="Qiu H."/>
            <person name="Guo Y."/>
            <person name="Wan H."/>
            <person name="Zhang X."/>
            <person name="Scossa F."/>
            <person name="Alseekh S."/>
            <person name="Zhang Q."/>
            <person name="Wang P."/>
            <person name="Xu L."/>
            <person name="Schmidt M.H."/>
            <person name="Jia X."/>
            <person name="Li D."/>
            <person name="Zhu A."/>
            <person name="Guo F."/>
            <person name="Chen W."/>
            <person name="Ni D."/>
            <person name="Usadel B."/>
            <person name="Fernie A.R."/>
            <person name="Wen W."/>
        </authorList>
    </citation>
    <scope>NUCLEOTIDE SEQUENCE [LARGE SCALE GENOMIC DNA]</scope>
    <source>
        <strain evidence="4">cv. G240</strain>
    </source>
</reference>
<organism evidence="3 4">
    <name type="scientific">Camellia sinensis</name>
    <name type="common">Tea plant</name>
    <name type="synonym">Thea sinensis</name>
    <dbReference type="NCBI Taxonomy" id="4442"/>
    <lineage>
        <taxon>Eukaryota</taxon>
        <taxon>Viridiplantae</taxon>
        <taxon>Streptophyta</taxon>
        <taxon>Embryophyta</taxon>
        <taxon>Tracheophyta</taxon>
        <taxon>Spermatophyta</taxon>
        <taxon>Magnoliopsida</taxon>
        <taxon>eudicotyledons</taxon>
        <taxon>Gunneridae</taxon>
        <taxon>Pentapetalae</taxon>
        <taxon>asterids</taxon>
        <taxon>Ericales</taxon>
        <taxon>Theaceae</taxon>
        <taxon>Camellia</taxon>
    </lineage>
</organism>
<keyword evidence="2" id="KW-1133">Transmembrane helix</keyword>
<dbReference type="Proteomes" id="UP000593564">
    <property type="component" value="Unassembled WGS sequence"/>
</dbReference>
<feature type="coiled-coil region" evidence="1">
    <location>
        <begin position="31"/>
        <end position="58"/>
    </location>
</feature>
<keyword evidence="1" id="KW-0175">Coiled coil</keyword>
<keyword evidence="2" id="KW-0472">Membrane</keyword>
<dbReference type="PANTHER" id="PTHR45733:SF17">
    <property type="entry name" value="FORMIN-LIKE PROTEIN 14"/>
    <property type="match status" value="1"/>
</dbReference>
<keyword evidence="2" id="KW-0812">Transmembrane</keyword>
<dbReference type="InterPro" id="IPR042201">
    <property type="entry name" value="FH2_Formin_sf"/>
</dbReference>
<dbReference type="InterPro" id="IPR051144">
    <property type="entry name" value="Formin_homology_domain"/>
</dbReference>
<accession>A0A7J7GM00</accession>
<name>A0A7J7GM00_CAMSI</name>
<evidence type="ECO:0008006" key="5">
    <source>
        <dbReference type="Google" id="ProtNLM"/>
    </source>
</evidence>
<evidence type="ECO:0000256" key="1">
    <source>
        <dbReference type="SAM" id="Coils"/>
    </source>
</evidence>
<dbReference type="Gene3D" id="1.20.58.2220">
    <property type="entry name" value="Formin, FH2 domain"/>
    <property type="match status" value="1"/>
</dbReference>
<dbReference type="SUPFAM" id="SSF101447">
    <property type="entry name" value="Formin homology 2 domain (FH2 domain)"/>
    <property type="match status" value="1"/>
</dbReference>
<sequence>MMTLLFVKEFLLVAEKMPELLDFDKDLIHLEAAYAEEMQTVSKDLEKVEQELTTSENDGAIFAGFQKGRSPDSLSQYFGDLARCPFEQGLVLFSSFMYLIFCCYQVGKFITFLFYLIYHMDYVRDLSVCRLD</sequence>
<protein>
    <recommendedName>
        <fullName evidence="5">FH2 domain-containing protein</fullName>
    </recommendedName>
</protein>
<reference evidence="3 4" key="2">
    <citation type="submission" date="2020-07" db="EMBL/GenBank/DDBJ databases">
        <title>Genome assembly of wild tea tree DASZ reveals pedigree and selection history of tea varieties.</title>
        <authorList>
            <person name="Zhang W."/>
        </authorList>
    </citation>
    <scope>NUCLEOTIDE SEQUENCE [LARGE SCALE GENOMIC DNA]</scope>
    <source>
        <strain evidence="4">cv. G240</strain>
        <tissue evidence="3">Leaf</tissue>
    </source>
</reference>